<feature type="coiled-coil region" evidence="1">
    <location>
        <begin position="210"/>
        <end position="241"/>
    </location>
</feature>
<keyword evidence="2" id="KW-1133">Transmembrane helix</keyword>
<gene>
    <name evidence="3" type="ORF">O0Q50_30635</name>
</gene>
<accession>A0AAX6NI85</accession>
<dbReference type="AlphaFoldDB" id="A0AAX6NI85"/>
<name>A0AAX6NI85_PRIAR</name>
<evidence type="ECO:0000256" key="1">
    <source>
        <dbReference type="SAM" id="Coils"/>
    </source>
</evidence>
<keyword evidence="2" id="KW-0812">Transmembrane</keyword>
<comment type="caution">
    <text evidence="3">The sequence shown here is derived from an EMBL/GenBank/DDBJ whole genome shotgun (WGS) entry which is preliminary data.</text>
</comment>
<dbReference type="Proteomes" id="UP001269400">
    <property type="component" value="Unassembled WGS sequence"/>
</dbReference>
<sequence length="258" mass="30151">MDNRQEIYNQLKDNEKDIIMYISITILFVYVSCLLLIGSAELKDVYAAASSIAGGVIGGLITLQGVKRTIYAQREITLEGVKATISAQKDFESQKLIPQKLVKLHELDKKIVEFRSDFLVLRIMWKMLEQSKQPSQELVEEIKNYRAFLYELGKKVSIKEYEFVDISSQIDIDTYKKIKWVFDGIEEEIKVIAGNSKFRDLVYKEYKDYKDNEKENLIELVRKLAEQIKELDNQLRKNSDDLESIIPLKLEEYEKEML</sequence>
<evidence type="ECO:0000313" key="3">
    <source>
        <dbReference type="EMBL" id="MDU9695562.1"/>
    </source>
</evidence>
<evidence type="ECO:0000313" key="4">
    <source>
        <dbReference type="Proteomes" id="UP001269400"/>
    </source>
</evidence>
<organism evidence="3 4">
    <name type="scientific">Priestia aryabhattai</name>
    <name type="common">Bacillus aryabhattai</name>
    <dbReference type="NCBI Taxonomy" id="412384"/>
    <lineage>
        <taxon>Bacteria</taxon>
        <taxon>Bacillati</taxon>
        <taxon>Bacillota</taxon>
        <taxon>Bacilli</taxon>
        <taxon>Bacillales</taxon>
        <taxon>Bacillaceae</taxon>
        <taxon>Priestia</taxon>
    </lineage>
</organism>
<keyword evidence="1" id="KW-0175">Coiled coil</keyword>
<evidence type="ECO:0008006" key="5">
    <source>
        <dbReference type="Google" id="ProtNLM"/>
    </source>
</evidence>
<reference evidence="3" key="1">
    <citation type="journal article" date="2022" name="J Environ Chem Eng">
        <title>Biodegradation of petroleum oil using a constructed nonpathogenic and heavy metal-tolerant bacterial consortium isolated from marine sponges.</title>
        <authorList>
            <person name="Dechsakulwatana C."/>
            <person name="Rungsihiranrut A."/>
            <person name="Muangchinda C."/>
            <person name="Ningthoujam R."/>
            <person name="Klankeo P."/>
            <person name="Pinyakong O."/>
        </authorList>
    </citation>
    <scope>NUCLEOTIDE SEQUENCE</scope>
    <source>
        <strain evidence="3">TL01-2</strain>
    </source>
</reference>
<dbReference type="EMBL" id="JAPTGD010000008">
    <property type="protein sequence ID" value="MDU9695562.1"/>
    <property type="molecule type" value="Genomic_DNA"/>
</dbReference>
<protein>
    <recommendedName>
        <fullName evidence="5">5-bromo-4-chloroindolyl phosphate hydrolysis protein</fullName>
    </recommendedName>
</protein>
<feature type="transmembrane region" description="Helical" evidence="2">
    <location>
        <begin position="18"/>
        <end position="39"/>
    </location>
</feature>
<proteinExistence type="predicted"/>
<feature type="transmembrane region" description="Helical" evidence="2">
    <location>
        <begin position="45"/>
        <end position="66"/>
    </location>
</feature>
<reference evidence="3" key="2">
    <citation type="submission" date="2022-12" db="EMBL/GenBank/DDBJ databases">
        <authorList>
            <person name="Dechsakulwatana C."/>
            <person name="Rungsihiranrut A."/>
            <person name="Muangchinda C."/>
            <person name="Ningthoujam R."/>
            <person name="Klankeo P."/>
            <person name="Pinyakong O."/>
        </authorList>
    </citation>
    <scope>NUCLEOTIDE SEQUENCE</scope>
    <source>
        <strain evidence="3">TL01-2</strain>
    </source>
</reference>
<dbReference type="RefSeq" id="WP_316911701.1">
    <property type="nucleotide sequence ID" value="NZ_JAPTGD010000008.1"/>
</dbReference>
<evidence type="ECO:0000256" key="2">
    <source>
        <dbReference type="SAM" id="Phobius"/>
    </source>
</evidence>
<keyword evidence="2" id="KW-0472">Membrane</keyword>